<dbReference type="Proteomes" id="UP001224781">
    <property type="component" value="Unassembled WGS sequence"/>
</dbReference>
<proteinExistence type="predicted"/>
<name>A0ABU0UGJ3_9HYPH</name>
<keyword evidence="2" id="KW-1185">Reference proteome</keyword>
<keyword evidence="1" id="KW-0378">Hydrolase</keyword>
<dbReference type="SUPFAM" id="SSF52096">
    <property type="entry name" value="ClpP/crotonase"/>
    <property type="match status" value="1"/>
</dbReference>
<dbReference type="Gene3D" id="3.90.226.10">
    <property type="entry name" value="2-enoyl-CoA Hydratase, Chain A, domain 1"/>
    <property type="match status" value="1"/>
</dbReference>
<sequence length="297" mass="33496">MATQDIDRSEAHRTLSTSRRGEIVARIYEAIRSSFAHWEALSNFDFEAEFKAYLEEAFEAPDRVGFDLATMRFIAKLRNGHTVFSDEWLWQEHGAPIGLDVTHNEAGWRVTKSAYDDIALGTRIVRIDDRPIDEVASTLLAFVPGSSTREQRTRLFSKPFLFPPSFEIVMEDGSKKTIDRGRELPGGGTATTGRWLENGERYLLTIPSFAQPHFETDAIELLQSLSSTVRLVIDVRGNSGGNTPDKLVAALMPDRYRFWRYVTPVTNALVRAQGAPASLLVFEAEWIEPIEEASKDR</sequence>
<dbReference type="EMBL" id="JAUTBL010000001">
    <property type="protein sequence ID" value="MDQ1184065.1"/>
    <property type="molecule type" value="Genomic_DNA"/>
</dbReference>
<evidence type="ECO:0000313" key="2">
    <source>
        <dbReference type="Proteomes" id="UP001224781"/>
    </source>
</evidence>
<evidence type="ECO:0000313" key="1">
    <source>
        <dbReference type="EMBL" id="MDQ1184065.1"/>
    </source>
</evidence>
<protein>
    <submittedName>
        <fullName evidence="1">Carboxyl-terminal processing protease</fullName>
        <ecNumber evidence="1">3.4.21.102</ecNumber>
    </submittedName>
</protein>
<accession>A0ABU0UGJ3</accession>
<dbReference type="RefSeq" id="WP_306929327.1">
    <property type="nucleotide sequence ID" value="NZ_JAUTBL010000001.1"/>
</dbReference>
<organism evidence="1 2">
    <name type="scientific">Agrobacterium larrymoorei</name>
    <dbReference type="NCBI Taxonomy" id="160699"/>
    <lineage>
        <taxon>Bacteria</taxon>
        <taxon>Pseudomonadati</taxon>
        <taxon>Pseudomonadota</taxon>
        <taxon>Alphaproteobacteria</taxon>
        <taxon>Hyphomicrobiales</taxon>
        <taxon>Rhizobiaceae</taxon>
        <taxon>Rhizobium/Agrobacterium group</taxon>
        <taxon>Agrobacterium</taxon>
    </lineage>
</organism>
<dbReference type="GO" id="GO:0006508">
    <property type="term" value="P:proteolysis"/>
    <property type="evidence" value="ECO:0007669"/>
    <property type="project" value="UniProtKB-KW"/>
</dbReference>
<dbReference type="InterPro" id="IPR029045">
    <property type="entry name" value="ClpP/crotonase-like_dom_sf"/>
</dbReference>
<dbReference type="EC" id="3.4.21.102" evidence="1"/>
<dbReference type="GO" id="GO:0004252">
    <property type="term" value="F:serine-type endopeptidase activity"/>
    <property type="evidence" value="ECO:0007669"/>
    <property type="project" value="UniProtKB-EC"/>
</dbReference>
<keyword evidence="1" id="KW-0645">Protease</keyword>
<comment type="caution">
    <text evidence="1">The sequence shown here is derived from an EMBL/GenBank/DDBJ whole genome shotgun (WGS) entry which is preliminary data.</text>
</comment>
<reference evidence="1 2" key="1">
    <citation type="submission" date="2023-07" db="EMBL/GenBank/DDBJ databases">
        <title>Functional and genomic diversity of the sorghum phyllosphere microbiome.</title>
        <authorList>
            <person name="Shade A."/>
        </authorList>
    </citation>
    <scope>NUCLEOTIDE SEQUENCE [LARGE SCALE GENOMIC DNA]</scope>
    <source>
        <strain evidence="1 2">SORGH_AS_1126</strain>
    </source>
</reference>
<gene>
    <name evidence="1" type="ORF">QE408_001187</name>
</gene>